<dbReference type="EMBL" id="NISK01000001">
    <property type="protein sequence ID" value="OWQ99883.1"/>
    <property type="molecule type" value="Genomic_DNA"/>
</dbReference>
<comment type="subunit">
    <text evidence="6">Heterooligomer composed of large and small subunits.</text>
</comment>
<keyword evidence="2 6" id="KW-0963">Cytoplasm</keyword>
<dbReference type="RefSeq" id="WP_088440615.1">
    <property type="nucleotide sequence ID" value="NZ_BMMC01000005.1"/>
</dbReference>
<accession>A0A246K2Y0</accession>
<dbReference type="GO" id="GO:0006308">
    <property type="term" value="P:DNA catabolic process"/>
    <property type="evidence" value="ECO:0007669"/>
    <property type="project" value="UniProtKB-UniRule"/>
</dbReference>
<evidence type="ECO:0000256" key="1">
    <source>
        <dbReference type="ARBA" id="ARBA00009998"/>
    </source>
</evidence>
<organism evidence="7 8">
    <name type="scientific">Sphingopyxis bauzanensis</name>
    <dbReference type="NCBI Taxonomy" id="651663"/>
    <lineage>
        <taxon>Bacteria</taxon>
        <taxon>Pseudomonadati</taxon>
        <taxon>Pseudomonadota</taxon>
        <taxon>Alphaproteobacteria</taxon>
        <taxon>Sphingomonadales</taxon>
        <taxon>Sphingomonadaceae</taxon>
        <taxon>Sphingopyxis</taxon>
    </lineage>
</organism>
<dbReference type="HAMAP" id="MF_00337">
    <property type="entry name" value="Exonuc_7_S"/>
    <property type="match status" value="1"/>
</dbReference>
<evidence type="ECO:0000313" key="8">
    <source>
        <dbReference type="Proteomes" id="UP000197361"/>
    </source>
</evidence>
<dbReference type="AlphaFoldDB" id="A0A246K2Y0"/>
<keyword evidence="8" id="KW-1185">Reference proteome</keyword>
<dbReference type="NCBIfam" id="TIGR01280">
    <property type="entry name" value="xseB"/>
    <property type="match status" value="1"/>
</dbReference>
<dbReference type="Proteomes" id="UP000197361">
    <property type="component" value="Unassembled WGS sequence"/>
</dbReference>
<dbReference type="Gene3D" id="1.10.287.1040">
    <property type="entry name" value="Exonuclease VII, small subunit"/>
    <property type="match status" value="1"/>
</dbReference>
<dbReference type="SUPFAM" id="SSF116842">
    <property type="entry name" value="XseB-like"/>
    <property type="match status" value="1"/>
</dbReference>
<dbReference type="InterPro" id="IPR037004">
    <property type="entry name" value="Exonuc_VII_ssu_sf"/>
</dbReference>
<evidence type="ECO:0000256" key="6">
    <source>
        <dbReference type="HAMAP-Rule" id="MF_00337"/>
    </source>
</evidence>
<gene>
    <name evidence="6" type="primary">xseB</name>
    <name evidence="7" type="ORF">CDQ92_05930</name>
</gene>
<comment type="function">
    <text evidence="6">Bidirectionally degrades single-stranded DNA into large acid-insoluble oligonucleotides, which are then degraded further into small acid-soluble oligonucleotides.</text>
</comment>
<dbReference type="GO" id="GO:0009318">
    <property type="term" value="C:exodeoxyribonuclease VII complex"/>
    <property type="evidence" value="ECO:0007669"/>
    <property type="project" value="UniProtKB-UniRule"/>
</dbReference>
<keyword evidence="4 6" id="KW-0378">Hydrolase</keyword>
<evidence type="ECO:0000313" key="7">
    <source>
        <dbReference type="EMBL" id="OWQ99883.1"/>
    </source>
</evidence>
<evidence type="ECO:0000256" key="5">
    <source>
        <dbReference type="ARBA" id="ARBA00022839"/>
    </source>
</evidence>
<protein>
    <recommendedName>
        <fullName evidence="6">Exodeoxyribonuclease 7 small subunit</fullName>
        <ecNumber evidence="6">3.1.11.6</ecNumber>
    </recommendedName>
    <alternativeName>
        <fullName evidence="6">Exodeoxyribonuclease VII small subunit</fullName>
        <shortName evidence="6">Exonuclease VII small subunit</shortName>
    </alternativeName>
</protein>
<sequence>MTDTLETAAAPAPDPAITALSFEAAMGELETIVRRLESGDVSLEESVALYERGHALRGHCEARLAAAQARIEQVSLGADGRPAGTTPFGES</sequence>
<keyword evidence="3 6" id="KW-0540">Nuclease</keyword>
<dbReference type="GO" id="GO:0008855">
    <property type="term" value="F:exodeoxyribonuclease VII activity"/>
    <property type="evidence" value="ECO:0007669"/>
    <property type="project" value="UniProtKB-UniRule"/>
</dbReference>
<dbReference type="InterPro" id="IPR003761">
    <property type="entry name" value="Exonuc_VII_S"/>
</dbReference>
<dbReference type="PANTHER" id="PTHR34137:SF1">
    <property type="entry name" value="EXODEOXYRIBONUCLEASE 7 SMALL SUBUNIT"/>
    <property type="match status" value="1"/>
</dbReference>
<dbReference type="Pfam" id="PF02609">
    <property type="entry name" value="Exonuc_VII_S"/>
    <property type="match status" value="1"/>
</dbReference>
<dbReference type="PANTHER" id="PTHR34137">
    <property type="entry name" value="EXODEOXYRIBONUCLEASE 7 SMALL SUBUNIT"/>
    <property type="match status" value="1"/>
</dbReference>
<keyword evidence="5 6" id="KW-0269">Exonuclease</keyword>
<dbReference type="OrthoDB" id="9808145at2"/>
<evidence type="ECO:0000256" key="4">
    <source>
        <dbReference type="ARBA" id="ARBA00022801"/>
    </source>
</evidence>
<evidence type="ECO:0000256" key="3">
    <source>
        <dbReference type="ARBA" id="ARBA00022722"/>
    </source>
</evidence>
<dbReference type="NCBIfam" id="NF002139">
    <property type="entry name" value="PRK00977.1-3"/>
    <property type="match status" value="1"/>
</dbReference>
<comment type="catalytic activity">
    <reaction evidence="6">
        <text>Exonucleolytic cleavage in either 5'- to 3'- or 3'- to 5'-direction to yield nucleoside 5'-phosphates.</text>
        <dbReference type="EC" id="3.1.11.6"/>
    </reaction>
</comment>
<comment type="caution">
    <text evidence="7">The sequence shown here is derived from an EMBL/GenBank/DDBJ whole genome shotgun (WGS) entry which is preliminary data.</text>
</comment>
<reference evidence="7 8" key="1">
    <citation type="journal article" date="2010" name="Int. J. Syst. Evol. Microbiol.">
        <title>Sphingopyxis bauzanensis sp. nov., a psychrophilic bacterium isolated from soil.</title>
        <authorList>
            <person name="Zhang D.C."/>
            <person name="Liu H.C."/>
            <person name="Xin Y.H."/>
            <person name="Zhou Y.G."/>
            <person name="Schinner F."/>
            <person name="Margesin R."/>
        </authorList>
    </citation>
    <scope>NUCLEOTIDE SEQUENCE [LARGE SCALE GENOMIC DNA]</scope>
    <source>
        <strain evidence="7 8">DSM 22271</strain>
    </source>
</reference>
<name>A0A246K2Y0_9SPHN</name>
<comment type="similarity">
    <text evidence="1 6">Belongs to the XseB family.</text>
</comment>
<evidence type="ECO:0000256" key="2">
    <source>
        <dbReference type="ARBA" id="ARBA00022490"/>
    </source>
</evidence>
<comment type="subcellular location">
    <subcellularLocation>
        <location evidence="6">Cytoplasm</location>
    </subcellularLocation>
</comment>
<proteinExistence type="inferred from homology"/>
<dbReference type="EC" id="3.1.11.6" evidence="6"/>
<dbReference type="GO" id="GO:0005829">
    <property type="term" value="C:cytosol"/>
    <property type="evidence" value="ECO:0007669"/>
    <property type="project" value="TreeGrafter"/>
</dbReference>